<evidence type="ECO:0000259" key="9">
    <source>
        <dbReference type="Pfam" id="PF21082"/>
    </source>
</evidence>
<evidence type="ECO:0000256" key="3">
    <source>
        <dbReference type="ARBA" id="ARBA00022475"/>
    </source>
</evidence>
<dbReference type="InterPro" id="IPR045276">
    <property type="entry name" value="YbiO_bact"/>
</dbReference>
<dbReference type="GO" id="GO:0005886">
    <property type="term" value="C:plasma membrane"/>
    <property type="evidence" value="ECO:0007669"/>
    <property type="project" value="UniProtKB-SubCell"/>
</dbReference>
<dbReference type="InterPro" id="IPR010920">
    <property type="entry name" value="LSM_dom_sf"/>
</dbReference>
<dbReference type="AlphaFoldDB" id="A0A3S8RM04"/>
<keyword evidence="6 7" id="KW-0472">Membrane</keyword>
<comment type="subcellular location">
    <subcellularLocation>
        <location evidence="1">Cell membrane</location>
        <topology evidence="1">Multi-pass membrane protein</topology>
    </subcellularLocation>
</comment>
<organism evidence="11 12">
    <name type="scientific">Erysipelothrix piscisicarius</name>
    <dbReference type="NCBI Taxonomy" id="2485784"/>
    <lineage>
        <taxon>Bacteria</taxon>
        <taxon>Bacillati</taxon>
        <taxon>Bacillota</taxon>
        <taxon>Erysipelotrichia</taxon>
        <taxon>Erysipelotrichales</taxon>
        <taxon>Erysipelotrichaceae</taxon>
        <taxon>Erysipelothrix</taxon>
    </lineage>
</organism>
<gene>
    <name evidence="11" type="ORF">EEI45_03705</name>
</gene>
<dbReference type="InterPro" id="IPR023408">
    <property type="entry name" value="MscS_beta-dom_sf"/>
</dbReference>
<dbReference type="SUPFAM" id="SSF50182">
    <property type="entry name" value="Sm-like ribonucleoproteins"/>
    <property type="match status" value="1"/>
</dbReference>
<reference evidence="11 12" key="1">
    <citation type="journal article" date="2020" name="Int. J. Syst. Evol. Microbiol.">
        <title>Description of Erysipelothrix piscisicarius sp. nov., an emergent fish pathogen, and assessment of virulence using a tiger barb (Puntigrus tetrazona) infection model.</title>
        <authorList>
            <person name="Pomaranski E.K."/>
            <person name="Griffin M.J."/>
            <person name="Camus A.C."/>
            <person name="Armwood A.R."/>
            <person name="Shelley J."/>
            <person name="Waldbieser G.C."/>
            <person name="LaFrentz B.R."/>
            <person name="Garcia J.C."/>
            <person name="Yanong R."/>
            <person name="Soto E."/>
        </authorList>
    </citation>
    <scope>NUCLEOTIDE SEQUENCE [LARGE SCALE GENOMIC DNA]</scope>
    <source>
        <strain evidence="11 12">15TAL0474</strain>
    </source>
</reference>
<evidence type="ECO:0000256" key="6">
    <source>
        <dbReference type="ARBA" id="ARBA00023136"/>
    </source>
</evidence>
<feature type="transmembrane region" description="Helical" evidence="7">
    <location>
        <begin position="12"/>
        <end position="33"/>
    </location>
</feature>
<dbReference type="PANTHER" id="PTHR30460:SF0">
    <property type="entry name" value="MODERATE CONDUCTANCE MECHANOSENSITIVE CHANNEL YBIO"/>
    <property type="match status" value="1"/>
</dbReference>
<evidence type="ECO:0000313" key="12">
    <source>
        <dbReference type="Proteomes" id="UP000278804"/>
    </source>
</evidence>
<dbReference type="Pfam" id="PF00924">
    <property type="entry name" value="MS_channel_2nd"/>
    <property type="match status" value="1"/>
</dbReference>
<evidence type="ECO:0000256" key="2">
    <source>
        <dbReference type="ARBA" id="ARBA00008017"/>
    </source>
</evidence>
<keyword evidence="3" id="KW-1003">Cell membrane</keyword>
<evidence type="ECO:0000256" key="5">
    <source>
        <dbReference type="ARBA" id="ARBA00022989"/>
    </source>
</evidence>
<dbReference type="Pfam" id="PF21088">
    <property type="entry name" value="MS_channel_1st"/>
    <property type="match status" value="1"/>
</dbReference>
<dbReference type="Proteomes" id="UP000278804">
    <property type="component" value="Chromosome"/>
</dbReference>
<dbReference type="PANTHER" id="PTHR30460">
    <property type="entry name" value="MODERATE CONDUCTANCE MECHANOSENSITIVE CHANNEL YBIO"/>
    <property type="match status" value="1"/>
</dbReference>
<dbReference type="InterPro" id="IPR049142">
    <property type="entry name" value="MS_channel_1st"/>
</dbReference>
<keyword evidence="5 7" id="KW-1133">Transmembrane helix</keyword>
<dbReference type="Gene3D" id="3.30.70.100">
    <property type="match status" value="1"/>
</dbReference>
<keyword evidence="4 7" id="KW-0812">Transmembrane</keyword>
<feature type="domain" description="Mechanosensitive ion channel MscS" evidence="8">
    <location>
        <begin position="102"/>
        <end position="167"/>
    </location>
</feature>
<feature type="domain" description="Mechanosensitive ion channel transmembrane helices 2/3" evidence="10">
    <location>
        <begin position="61"/>
        <end position="100"/>
    </location>
</feature>
<feature type="transmembrane region" description="Helical" evidence="7">
    <location>
        <begin position="53"/>
        <end position="74"/>
    </location>
</feature>
<comment type="similarity">
    <text evidence="2">Belongs to the MscS (TC 1.A.23) family.</text>
</comment>
<dbReference type="Gene3D" id="2.30.30.60">
    <property type="match status" value="1"/>
</dbReference>
<dbReference type="InterPro" id="IPR006685">
    <property type="entry name" value="MscS_channel_2nd"/>
</dbReference>
<dbReference type="InterPro" id="IPR011014">
    <property type="entry name" value="MscS_channel_TM-2"/>
</dbReference>
<dbReference type="RefSeq" id="WP_125164191.1">
    <property type="nucleotide sequence ID" value="NZ_CP034234.1"/>
</dbReference>
<dbReference type="Pfam" id="PF21082">
    <property type="entry name" value="MS_channel_3rd"/>
    <property type="match status" value="1"/>
</dbReference>
<proteinExistence type="inferred from homology"/>
<dbReference type="Gene3D" id="1.10.287.1260">
    <property type="match status" value="1"/>
</dbReference>
<evidence type="ECO:0000256" key="1">
    <source>
        <dbReference type="ARBA" id="ARBA00004651"/>
    </source>
</evidence>
<dbReference type="SUPFAM" id="SSF82689">
    <property type="entry name" value="Mechanosensitive channel protein MscS (YggB), C-terminal domain"/>
    <property type="match status" value="1"/>
</dbReference>
<dbReference type="FunFam" id="2.30.30.60:FF:000001">
    <property type="entry name" value="MscS Mechanosensitive ion channel"/>
    <property type="match status" value="1"/>
</dbReference>
<sequence length="271" mass="30501">MEKLILFIEKPFVLRLVSIAVTLFIVFVVVRIIRKSLVKIENKVPLGKQQRTVYPIISRTLVYVVYFIAFIIILETIGLDTKPILAVTSIGSVAVGFGAQQLVKDVINGFFILSENQFNVGDVVSLSNVTGTVEDITLRTTRLRNGTDGKVYIIPNGEIKMVTNMSKEFMFAVVDVPVPYDKDLDTILEILNNTVKHYQNPGSIMQTPIVQGVTAYEESSLNIRITCKTYVGKNWAVERDLRRVIIYALEAHDITLPFPTRTVYVEQDLSN</sequence>
<evidence type="ECO:0000256" key="4">
    <source>
        <dbReference type="ARBA" id="ARBA00022692"/>
    </source>
</evidence>
<keyword evidence="12" id="KW-1185">Reference proteome</keyword>
<dbReference type="InterPro" id="IPR011066">
    <property type="entry name" value="MscS_channel_C_sf"/>
</dbReference>
<dbReference type="KEGG" id="eri:EEI45_03705"/>
<protein>
    <submittedName>
        <fullName evidence="11">Mechanosensitive ion channel family protein</fullName>
    </submittedName>
</protein>
<accession>A0A3S8RM04</accession>
<dbReference type="GO" id="GO:0008381">
    <property type="term" value="F:mechanosensitive monoatomic ion channel activity"/>
    <property type="evidence" value="ECO:0007669"/>
    <property type="project" value="InterPro"/>
</dbReference>
<evidence type="ECO:0000259" key="8">
    <source>
        <dbReference type="Pfam" id="PF00924"/>
    </source>
</evidence>
<evidence type="ECO:0000256" key="7">
    <source>
        <dbReference type="SAM" id="Phobius"/>
    </source>
</evidence>
<dbReference type="InterPro" id="IPR049278">
    <property type="entry name" value="MS_channel_C"/>
</dbReference>
<evidence type="ECO:0000313" key="11">
    <source>
        <dbReference type="EMBL" id="AZK43988.1"/>
    </source>
</evidence>
<dbReference type="SUPFAM" id="SSF82861">
    <property type="entry name" value="Mechanosensitive channel protein MscS (YggB), transmembrane region"/>
    <property type="match status" value="1"/>
</dbReference>
<dbReference type="EMBL" id="CP034234">
    <property type="protein sequence ID" value="AZK43988.1"/>
    <property type="molecule type" value="Genomic_DNA"/>
</dbReference>
<evidence type="ECO:0000259" key="10">
    <source>
        <dbReference type="Pfam" id="PF21088"/>
    </source>
</evidence>
<feature type="domain" description="Mechanosensitive ion channel MscS C-terminal" evidence="9">
    <location>
        <begin position="173"/>
        <end position="254"/>
    </location>
</feature>
<name>A0A3S8RM04_9FIRM</name>